<evidence type="ECO:0000313" key="2">
    <source>
        <dbReference type="Proteomes" id="UP000735302"/>
    </source>
</evidence>
<comment type="caution">
    <text evidence="1">The sequence shown here is derived from an EMBL/GenBank/DDBJ whole genome shotgun (WGS) entry which is preliminary data.</text>
</comment>
<gene>
    <name evidence="1" type="ORF">PoB_005120100</name>
</gene>
<organism evidence="1 2">
    <name type="scientific">Plakobranchus ocellatus</name>
    <dbReference type="NCBI Taxonomy" id="259542"/>
    <lineage>
        <taxon>Eukaryota</taxon>
        <taxon>Metazoa</taxon>
        <taxon>Spiralia</taxon>
        <taxon>Lophotrochozoa</taxon>
        <taxon>Mollusca</taxon>
        <taxon>Gastropoda</taxon>
        <taxon>Heterobranchia</taxon>
        <taxon>Euthyneura</taxon>
        <taxon>Panpulmonata</taxon>
        <taxon>Sacoglossa</taxon>
        <taxon>Placobranchoidea</taxon>
        <taxon>Plakobranchidae</taxon>
        <taxon>Plakobranchus</taxon>
    </lineage>
</organism>
<name>A0AAV4BVY9_9GAST</name>
<dbReference type="EMBL" id="BLXT01005617">
    <property type="protein sequence ID" value="GFO24696.1"/>
    <property type="molecule type" value="Genomic_DNA"/>
</dbReference>
<reference evidence="1 2" key="1">
    <citation type="journal article" date="2021" name="Elife">
        <title>Chloroplast acquisition without the gene transfer in kleptoplastic sea slugs, Plakobranchus ocellatus.</title>
        <authorList>
            <person name="Maeda T."/>
            <person name="Takahashi S."/>
            <person name="Yoshida T."/>
            <person name="Shimamura S."/>
            <person name="Takaki Y."/>
            <person name="Nagai Y."/>
            <person name="Toyoda A."/>
            <person name="Suzuki Y."/>
            <person name="Arimoto A."/>
            <person name="Ishii H."/>
            <person name="Satoh N."/>
            <person name="Nishiyama T."/>
            <person name="Hasebe M."/>
            <person name="Maruyama T."/>
            <person name="Minagawa J."/>
            <person name="Obokata J."/>
            <person name="Shigenobu S."/>
        </authorList>
    </citation>
    <scope>NUCLEOTIDE SEQUENCE [LARGE SCALE GENOMIC DNA]</scope>
</reference>
<evidence type="ECO:0000313" key="1">
    <source>
        <dbReference type="EMBL" id="GFO24696.1"/>
    </source>
</evidence>
<accession>A0AAV4BVY9</accession>
<dbReference type="AlphaFoldDB" id="A0AAV4BVY9"/>
<protein>
    <submittedName>
        <fullName evidence="1">Uncharacterized protein</fullName>
    </submittedName>
</protein>
<sequence length="144" mass="16366">MRGARQWEERPKGILGMSFAQTCWSLKYWEKRGTFVKILVKKVAVNQNTHGPRESDNLYAWILVTRDGEIRQVCQKMFFSTLGVSERTLGSWLAQKKHEQQPSVVASASNVLNINQPVSETDGKVLEDWLLAKQQSNLITAESS</sequence>
<keyword evidence="2" id="KW-1185">Reference proteome</keyword>
<dbReference type="Proteomes" id="UP000735302">
    <property type="component" value="Unassembled WGS sequence"/>
</dbReference>
<proteinExistence type="predicted"/>